<evidence type="ECO:0000313" key="3">
    <source>
        <dbReference type="Proteomes" id="UP000008120"/>
    </source>
</evidence>
<accession>E6N2R1</accession>
<feature type="transmembrane region" description="Helical" evidence="1">
    <location>
        <begin position="174"/>
        <end position="196"/>
    </location>
</feature>
<protein>
    <submittedName>
        <fullName evidence="2">ABC-2 type transport system permease protein</fullName>
    </submittedName>
</protein>
<keyword evidence="1" id="KW-1133">Transmembrane helix</keyword>
<name>E6N2R1_CALS0</name>
<evidence type="ECO:0000256" key="1">
    <source>
        <dbReference type="SAM" id="Phobius"/>
    </source>
</evidence>
<feature type="transmembrane region" description="Helical" evidence="1">
    <location>
        <begin position="112"/>
        <end position="133"/>
    </location>
</feature>
<dbReference type="EMBL" id="AP011633">
    <property type="protein sequence ID" value="BAJ46617.1"/>
    <property type="molecule type" value="Genomic_DNA"/>
</dbReference>
<dbReference type="AlphaFoldDB" id="E6N2R1"/>
<feature type="transmembrane region" description="Helical" evidence="1">
    <location>
        <begin position="208"/>
        <end position="225"/>
    </location>
</feature>
<feature type="transmembrane region" description="Helical" evidence="1">
    <location>
        <begin position="145"/>
        <end position="168"/>
    </location>
</feature>
<feature type="transmembrane region" description="Helical" evidence="1">
    <location>
        <begin position="63"/>
        <end position="81"/>
    </location>
</feature>
<feature type="transmembrane region" description="Helical" evidence="1">
    <location>
        <begin position="231"/>
        <end position="249"/>
    </location>
</feature>
<keyword evidence="1" id="KW-0812">Transmembrane</keyword>
<feature type="transmembrane region" description="Helical" evidence="1">
    <location>
        <begin position="33"/>
        <end position="51"/>
    </location>
</feature>
<reference evidence="2 3" key="2">
    <citation type="journal article" date="2011" name="Nucleic Acids Res.">
        <title>Insights into the evolution of Archaea and eukaryotic protein modifier systems revealed by the genome of a novel archaeal group.</title>
        <authorList>
            <person name="Nunoura T."/>
            <person name="Takaki Y."/>
            <person name="Kakuta J."/>
            <person name="Nishi S."/>
            <person name="Sugahara J."/>
            <person name="Kazama H."/>
            <person name="Chee G."/>
            <person name="Hattori M."/>
            <person name="Kanai A."/>
            <person name="Atomi H."/>
            <person name="Takai K."/>
            <person name="Takami H."/>
        </authorList>
    </citation>
    <scope>NUCLEOTIDE SEQUENCE [LARGE SCALE GENOMIC DNA]</scope>
</reference>
<sequence>MPEKWVSAGKIAAELARGLTIYSRQRTWLLADLIQWPFWIIFFFLAILMYAPSFLGDTEVMKSISYSFFVFIFVSSFMWNATSLPLEAQMGVVEQLVLTKTPISIHLVSRTVATAADIGLGGLALLLLSSLFFGADVSLAKPLHFTVYLAIAFIFFLFFSSIVSTLLLSVKSPWIVTNILQFVVPFSSGAIPVHLLPPEAAAVVSASPFFYILHPIVASATGLFYLPETQLFVGAVAATAAAALLSVFAEKYLMRRALKTGRFAVL</sequence>
<proteinExistence type="predicted"/>
<dbReference type="Proteomes" id="UP000008120">
    <property type="component" value="Chromosome"/>
</dbReference>
<keyword evidence="1" id="KW-0472">Membrane</keyword>
<organism evidence="2 3">
    <name type="scientific">Caldiarchaeum subterraneum</name>
    <dbReference type="NCBI Taxonomy" id="311458"/>
    <lineage>
        <taxon>Archaea</taxon>
        <taxon>Nitrososphaerota</taxon>
        <taxon>Candidatus Caldarchaeales</taxon>
        <taxon>Candidatus Caldarchaeaceae</taxon>
        <taxon>Candidatus Caldarchaeum</taxon>
    </lineage>
</organism>
<reference evidence="2 3" key="1">
    <citation type="journal article" date="2005" name="Environ. Microbiol.">
        <title>Genetic and functional properties of uncultivated thermophilic crenarchaeotes from a subsurface gold mine as revealed by analysis of genome fragments.</title>
        <authorList>
            <person name="Nunoura T."/>
            <person name="Hirayama H."/>
            <person name="Takami H."/>
            <person name="Oida H."/>
            <person name="Nishi S."/>
            <person name="Shimamura S."/>
            <person name="Suzuki Y."/>
            <person name="Inagaki F."/>
            <person name="Takai K."/>
            <person name="Nealson K.H."/>
            <person name="Horikoshi K."/>
        </authorList>
    </citation>
    <scope>NUCLEOTIDE SEQUENCE [LARGE SCALE GENOMIC DNA]</scope>
</reference>
<evidence type="ECO:0000313" key="2">
    <source>
        <dbReference type="EMBL" id="BAJ46617.1"/>
    </source>
</evidence>
<gene>
    <name evidence="2" type="ORF">HGMM_F01H02C24</name>
</gene>